<protein>
    <recommendedName>
        <fullName evidence="5">CRISPR type III-B/RAMP module-associated protein Cmr5</fullName>
    </recommendedName>
</protein>
<dbReference type="GO" id="GO:0051607">
    <property type="term" value="P:defense response to virus"/>
    <property type="evidence" value="ECO:0007669"/>
    <property type="project" value="UniProtKB-KW"/>
</dbReference>
<dbReference type="NCBIfam" id="TIGR01881">
    <property type="entry name" value="cas_Cmr5"/>
    <property type="match status" value="1"/>
</dbReference>
<comment type="similarity">
    <text evidence="2">Belongs to the CRISPR system Cmr5 family.</text>
</comment>
<dbReference type="AlphaFoldDB" id="A0A147KMM9"/>
<evidence type="ECO:0000256" key="3">
    <source>
        <dbReference type="ARBA" id="ARBA00022490"/>
    </source>
</evidence>
<evidence type="ECO:0000256" key="1">
    <source>
        <dbReference type="ARBA" id="ARBA00004496"/>
    </source>
</evidence>
<dbReference type="PATRIC" id="fig|665004.4.peg.1849"/>
<organism evidence="6 7">
    <name type="scientific">Thermobifida cellulosilytica TB100</name>
    <dbReference type="NCBI Taxonomy" id="665004"/>
    <lineage>
        <taxon>Bacteria</taxon>
        <taxon>Bacillati</taxon>
        <taxon>Actinomycetota</taxon>
        <taxon>Actinomycetes</taxon>
        <taxon>Streptosporangiales</taxon>
        <taxon>Nocardiopsidaceae</taxon>
        <taxon>Thermobifida</taxon>
    </lineage>
</organism>
<dbReference type="InterPro" id="IPR023101">
    <property type="entry name" value="AF1862-like_dom_sf"/>
</dbReference>
<reference evidence="7" key="1">
    <citation type="journal article" date="2017" name="Acta Aliment.">
        <title>Plant polysaccharide degrading enzyme system of Thermpbifida cellulosilytica TB100 revealed by de novo genome project data.</title>
        <authorList>
            <person name="Toth A."/>
            <person name="Baka E."/>
            <person name="Luzics S."/>
            <person name="Bata-Vidacs I."/>
            <person name="Nagy I."/>
            <person name="Balint B."/>
            <person name="Herceg R."/>
            <person name="Olasz F."/>
            <person name="Wilk T."/>
            <person name="Nagy T."/>
            <person name="Kriszt B."/>
            <person name="Nagy I."/>
            <person name="Kukolya J."/>
        </authorList>
    </citation>
    <scope>NUCLEOTIDE SEQUENCE [LARGE SCALE GENOMIC DNA]</scope>
    <source>
        <strain evidence="7">TB100</strain>
    </source>
</reference>
<evidence type="ECO:0000256" key="4">
    <source>
        <dbReference type="ARBA" id="ARBA00023118"/>
    </source>
</evidence>
<keyword evidence="7" id="KW-1185">Reference proteome</keyword>
<evidence type="ECO:0000313" key="6">
    <source>
        <dbReference type="EMBL" id="KUP98491.1"/>
    </source>
</evidence>
<dbReference type="STRING" id="665004.AC529_01100"/>
<dbReference type="RefSeq" id="WP_068755330.1">
    <property type="nucleotide sequence ID" value="NZ_KQ950181.1"/>
</dbReference>
<dbReference type="Gene3D" id="1.10.520.30">
    <property type="entry name" value="AF1862-like domain"/>
    <property type="match status" value="1"/>
</dbReference>
<evidence type="ECO:0000313" key="7">
    <source>
        <dbReference type="Proteomes" id="UP000074382"/>
    </source>
</evidence>
<dbReference type="InterPro" id="IPR010160">
    <property type="entry name" value="CRISPR-assoc_prot_Cmr5"/>
</dbReference>
<dbReference type="Pfam" id="PF09701">
    <property type="entry name" value="Cas_Cmr5"/>
    <property type="match status" value="1"/>
</dbReference>
<name>A0A147KMM9_THECS</name>
<keyword evidence="4" id="KW-0051">Antiviral defense</keyword>
<keyword evidence="3" id="KW-0963">Cytoplasm</keyword>
<sequence length="138" mass="15340">MRRLDQDMAATAAALLPNVSPEHAKELRTRFRQLPVQLHTSGLAATYAFLAARSKADDTDRLKRAYAEVAQRIRSYLADQGLLSPELGTAPAPEVHRKVLAELGRMDTDSYARASAETALLFSWLRRLADAVYAEDRT</sequence>
<dbReference type="GO" id="GO:0005737">
    <property type="term" value="C:cytoplasm"/>
    <property type="evidence" value="ECO:0007669"/>
    <property type="project" value="UniProtKB-SubCell"/>
</dbReference>
<dbReference type="Proteomes" id="UP000074382">
    <property type="component" value="Unassembled WGS sequence"/>
</dbReference>
<evidence type="ECO:0000256" key="2">
    <source>
        <dbReference type="ARBA" id="ARBA00006161"/>
    </source>
</evidence>
<dbReference type="EMBL" id="LGEM01000007">
    <property type="protein sequence ID" value="KUP98491.1"/>
    <property type="molecule type" value="Genomic_DNA"/>
</dbReference>
<gene>
    <name evidence="6" type="ORF">AC529_01100</name>
</gene>
<dbReference type="SUPFAM" id="SSF158568">
    <property type="entry name" value="AF1862-like"/>
    <property type="match status" value="1"/>
</dbReference>
<accession>A0A147KMM9</accession>
<dbReference type="OrthoDB" id="3430921at2"/>
<evidence type="ECO:0000256" key="5">
    <source>
        <dbReference type="ARBA" id="ARBA00030001"/>
    </source>
</evidence>
<comment type="subcellular location">
    <subcellularLocation>
        <location evidence="1">Cytoplasm</location>
    </subcellularLocation>
</comment>
<comment type="caution">
    <text evidence="6">The sequence shown here is derived from an EMBL/GenBank/DDBJ whole genome shotgun (WGS) entry which is preliminary data.</text>
</comment>
<proteinExistence type="inferred from homology"/>